<feature type="region of interest" description="Disordered" evidence="1">
    <location>
        <begin position="26"/>
        <end position="51"/>
    </location>
</feature>
<accession>A0AAX4FWZ9</accession>
<dbReference type="KEGG" id="mrc:R6Y96_00080"/>
<name>A0AAX4FWZ9_9EURY</name>
<sequence length="51" mass="4988">MRLPAGVIEGFRGIGAGEVCLAAAPENRGATSSDSRQTAASSGDALGIVKA</sequence>
<reference evidence="2 3" key="1">
    <citation type="submission" date="2023-10" db="EMBL/GenBank/DDBJ databases">
        <title>The complete genome sequence of Methanoculleus receptaculi DSM 18860.</title>
        <authorList>
            <person name="Lai S.-J."/>
            <person name="You Y.-T."/>
            <person name="Chen S.-C."/>
        </authorList>
    </citation>
    <scope>NUCLEOTIDE SEQUENCE [LARGE SCALE GENOMIC DNA]</scope>
    <source>
        <strain evidence="2 3">DSM 18860</strain>
    </source>
</reference>
<organism evidence="2 3">
    <name type="scientific">Methanoculleus receptaculi</name>
    <dbReference type="NCBI Taxonomy" id="394967"/>
    <lineage>
        <taxon>Archaea</taxon>
        <taxon>Methanobacteriati</taxon>
        <taxon>Methanobacteriota</taxon>
        <taxon>Stenosarchaea group</taxon>
        <taxon>Methanomicrobia</taxon>
        <taxon>Methanomicrobiales</taxon>
        <taxon>Methanomicrobiaceae</taxon>
        <taxon>Methanoculleus</taxon>
    </lineage>
</organism>
<dbReference type="GeneID" id="85731507"/>
<gene>
    <name evidence="2" type="ORF">R6Y96_00080</name>
</gene>
<proteinExistence type="predicted"/>
<evidence type="ECO:0000256" key="1">
    <source>
        <dbReference type="SAM" id="MobiDB-lite"/>
    </source>
</evidence>
<keyword evidence="3" id="KW-1185">Reference proteome</keyword>
<dbReference type="Proteomes" id="UP001305652">
    <property type="component" value="Chromosome"/>
</dbReference>
<protein>
    <submittedName>
        <fullName evidence="2">Uncharacterized protein</fullName>
    </submittedName>
</protein>
<dbReference type="EMBL" id="CP137642">
    <property type="protein sequence ID" value="WOX57691.1"/>
    <property type="molecule type" value="Genomic_DNA"/>
</dbReference>
<evidence type="ECO:0000313" key="2">
    <source>
        <dbReference type="EMBL" id="WOX57691.1"/>
    </source>
</evidence>
<feature type="compositionally biased region" description="Polar residues" evidence="1">
    <location>
        <begin position="29"/>
        <end position="41"/>
    </location>
</feature>
<evidence type="ECO:0000313" key="3">
    <source>
        <dbReference type="Proteomes" id="UP001305652"/>
    </source>
</evidence>
<dbReference type="AlphaFoldDB" id="A0AAX4FWZ9"/>
<dbReference type="RefSeq" id="WP_318621402.1">
    <property type="nucleotide sequence ID" value="NZ_CP137642.1"/>
</dbReference>